<dbReference type="SUPFAM" id="SSF54593">
    <property type="entry name" value="Glyoxalase/Bleomycin resistance protein/Dihydroxybiphenyl dioxygenase"/>
    <property type="match status" value="2"/>
</dbReference>
<dbReference type="InterPro" id="IPR029068">
    <property type="entry name" value="Glyas_Bleomycin-R_OHBP_Dase"/>
</dbReference>
<dbReference type="RefSeq" id="WP_189566172.1">
    <property type="nucleotide sequence ID" value="NZ_BMXF01000004.1"/>
</dbReference>
<organism evidence="2 3">
    <name type="scientific">Persicitalea jodogahamensis</name>
    <dbReference type="NCBI Taxonomy" id="402147"/>
    <lineage>
        <taxon>Bacteria</taxon>
        <taxon>Pseudomonadati</taxon>
        <taxon>Bacteroidota</taxon>
        <taxon>Cytophagia</taxon>
        <taxon>Cytophagales</taxon>
        <taxon>Spirosomataceae</taxon>
        <taxon>Persicitalea</taxon>
    </lineage>
</organism>
<dbReference type="EMBL" id="BMXF01000004">
    <property type="protein sequence ID" value="GHB80177.1"/>
    <property type="molecule type" value="Genomic_DNA"/>
</dbReference>
<evidence type="ECO:0000313" key="3">
    <source>
        <dbReference type="Proteomes" id="UP000598271"/>
    </source>
</evidence>
<protein>
    <submittedName>
        <fullName evidence="2">Glyoxalase</fullName>
    </submittedName>
</protein>
<dbReference type="InterPro" id="IPR037523">
    <property type="entry name" value="VOC_core"/>
</dbReference>
<feature type="domain" description="VOC" evidence="1">
    <location>
        <begin position="25"/>
        <end position="139"/>
    </location>
</feature>
<dbReference type="PANTHER" id="PTHR43279:SF1">
    <property type="entry name" value="CATECHOL-2,3-DIOXYGENASE"/>
    <property type="match status" value="1"/>
</dbReference>
<keyword evidence="3" id="KW-1185">Reference proteome</keyword>
<reference evidence="2 3" key="1">
    <citation type="journal article" date="2014" name="Int. J. Syst. Evol. Microbiol.">
        <title>Complete genome sequence of Corynebacterium casei LMG S-19264T (=DSM 44701T), isolated from a smear-ripened cheese.</title>
        <authorList>
            <consortium name="US DOE Joint Genome Institute (JGI-PGF)"/>
            <person name="Walter F."/>
            <person name="Albersmeier A."/>
            <person name="Kalinowski J."/>
            <person name="Ruckert C."/>
        </authorList>
    </citation>
    <scope>NUCLEOTIDE SEQUENCE [LARGE SCALE GENOMIC DNA]</scope>
    <source>
        <strain evidence="2 3">KCTC 12866</strain>
    </source>
</reference>
<sequence>MEEVLSTENAVPGTSHALNSGELASFGAVHLRNTSLKKATEFWTRIVGMRLRHSTNETAEFGTEDKTLVVVSQTATFPYQQGYSGLYHFAVHAPNRQEFARMLYRLLANNYPCAPVDHTMSRAVYLKDPDGITVEFTLETPERFKKIKTEHGLRVEDADGTIRAASESLDVDAVLKYLPDRDLSRQMSEETRIGHLHLYAYDLEKLDAFYKQLGFVEFNYLPEYKYADLGAGGAFQHRIALNSWHGVNKPLAPGENAGMEYFNIEFASKAKMLEAVKNLGGGGETGDSFRVSDPTGNLIVMTHR</sequence>
<dbReference type="Proteomes" id="UP000598271">
    <property type="component" value="Unassembled WGS sequence"/>
</dbReference>
<accession>A0A8J3D650</accession>
<proteinExistence type="predicted"/>
<name>A0A8J3D650_9BACT</name>
<dbReference type="Gene3D" id="3.10.180.10">
    <property type="entry name" value="2,3-Dihydroxybiphenyl 1,2-Dioxygenase, domain 1"/>
    <property type="match status" value="2"/>
</dbReference>
<comment type="caution">
    <text evidence="2">The sequence shown here is derived from an EMBL/GenBank/DDBJ whole genome shotgun (WGS) entry which is preliminary data.</text>
</comment>
<dbReference type="PANTHER" id="PTHR43279">
    <property type="entry name" value="CATECHOL-2,3-DIOXYGENASE"/>
    <property type="match status" value="1"/>
</dbReference>
<dbReference type="InterPro" id="IPR004360">
    <property type="entry name" value="Glyas_Fos-R_dOase_dom"/>
</dbReference>
<dbReference type="AlphaFoldDB" id="A0A8J3D650"/>
<gene>
    <name evidence="2" type="ORF">GCM10007390_38000</name>
</gene>
<dbReference type="Pfam" id="PF00903">
    <property type="entry name" value="Glyoxalase"/>
    <property type="match status" value="1"/>
</dbReference>
<dbReference type="PROSITE" id="PS51819">
    <property type="entry name" value="VOC"/>
    <property type="match status" value="1"/>
</dbReference>
<evidence type="ECO:0000313" key="2">
    <source>
        <dbReference type="EMBL" id="GHB80177.1"/>
    </source>
</evidence>
<evidence type="ECO:0000259" key="1">
    <source>
        <dbReference type="PROSITE" id="PS51819"/>
    </source>
</evidence>